<comment type="similarity">
    <text evidence="1">Belongs to the carbon-nitrogen hydrolase superfamily. Nitrilase family.</text>
</comment>
<gene>
    <name evidence="3" type="ORF">Poli38472_011225</name>
</gene>
<protein>
    <recommendedName>
        <fullName evidence="2">CN hydrolase domain-containing protein</fullName>
    </recommendedName>
</protein>
<evidence type="ECO:0000313" key="3">
    <source>
        <dbReference type="EMBL" id="TMW67605.1"/>
    </source>
</evidence>
<comment type="caution">
    <text evidence="3">The sequence shown here is derived from an EMBL/GenBank/DDBJ whole genome shotgun (WGS) entry which is preliminary data.</text>
</comment>
<dbReference type="SUPFAM" id="SSF56317">
    <property type="entry name" value="Carbon-nitrogen hydrolase"/>
    <property type="match status" value="1"/>
</dbReference>
<feature type="domain" description="CN hydrolase" evidence="2">
    <location>
        <begin position="6"/>
        <end position="294"/>
    </location>
</feature>
<proteinExistence type="inferred from homology"/>
<dbReference type="EMBL" id="SPLM01000004">
    <property type="protein sequence ID" value="TMW67605.1"/>
    <property type="molecule type" value="Genomic_DNA"/>
</dbReference>
<name>A0A8K1FKX6_PYTOL</name>
<sequence>MSFTTIKVGVAQTASQQFDFAATLAEFTTRCEEAKALGVELLVFPEAFFGGYPKFSNFGASVGTREPDGRREFAAYYHGAIAVPSPETDAIAEVVRRLDLAVLTGFIEKEGTTLFCSLLYVDPVKGVVGKHRKVMPTAVERLIWGNGDGSPANLSAHSLQLPAKGDERREVKVGGGICWENMMPLLRYNYYQQGIQLYVAPTVDGRTTWLNSMVHIAIESRCFVLSANQFAVRKDFPPAHQKIMQATLQAEEGAEWTDETEIIAGGSCIISPLGEVLAGPMRGKAGVLAADIDLDEIIGGRFDLDSSGHYSRSDIFELLVKGH</sequence>
<dbReference type="OrthoDB" id="159728at2759"/>
<dbReference type="InterPro" id="IPR036526">
    <property type="entry name" value="C-N_Hydrolase_sf"/>
</dbReference>
<evidence type="ECO:0000259" key="2">
    <source>
        <dbReference type="PROSITE" id="PS50263"/>
    </source>
</evidence>
<dbReference type="CDD" id="cd07564">
    <property type="entry name" value="nitrilases_CHs"/>
    <property type="match status" value="1"/>
</dbReference>
<keyword evidence="4" id="KW-1185">Reference proteome</keyword>
<dbReference type="AlphaFoldDB" id="A0A8K1FKX6"/>
<reference evidence="3" key="1">
    <citation type="submission" date="2019-03" db="EMBL/GenBank/DDBJ databases">
        <title>Long read genome sequence of the mycoparasitic Pythium oligandrum ATCC 38472 isolated from sugarbeet rhizosphere.</title>
        <authorList>
            <person name="Gaulin E."/>
        </authorList>
    </citation>
    <scope>NUCLEOTIDE SEQUENCE</scope>
    <source>
        <strain evidence="3">ATCC 38472_TT</strain>
    </source>
</reference>
<dbReference type="PANTHER" id="PTHR46044:SF1">
    <property type="entry name" value="CN HYDROLASE DOMAIN-CONTAINING PROTEIN"/>
    <property type="match status" value="1"/>
</dbReference>
<dbReference type="PANTHER" id="PTHR46044">
    <property type="entry name" value="NITRILASE"/>
    <property type="match status" value="1"/>
</dbReference>
<organism evidence="3 4">
    <name type="scientific">Pythium oligandrum</name>
    <name type="common">Mycoparasitic fungus</name>
    <dbReference type="NCBI Taxonomy" id="41045"/>
    <lineage>
        <taxon>Eukaryota</taxon>
        <taxon>Sar</taxon>
        <taxon>Stramenopiles</taxon>
        <taxon>Oomycota</taxon>
        <taxon>Peronosporomycetes</taxon>
        <taxon>Pythiales</taxon>
        <taxon>Pythiaceae</taxon>
        <taxon>Pythium</taxon>
    </lineage>
</organism>
<dbReference type="InterPro" id="IPR003010">
    <property type="entry name" value="C-N_Hydrolase"/>
</dbReference>
<dbReference type="PROSITE" id="PS00921">
    <property type="entry name" value="NITRIL_CHT_2"/>
    <property type="match status" value="1"/>
</dbReference>
<dbReference type="InterPro" id="IPR044149">
    <property type="entry name" value="Nitrilases_CHs"/>
</dbReference>
<dbReference type="Pfam" id="PF00795">
    <property type="entry name" value="CN_hydrolase"/>
    <property type="match status" value="1"/>
</dbReference>
<dbReference type="GO" id="GO:0016836">
    <property type="term" value="F:hydro-lyase activity"/>
    <property type="evidence" value="ECO:0007669"/>
    <property type="project" value="UniProtKB-ARBA"/>
</dbReference>
<dbReference type="Proteomes" id="UP000794436">
    <property type="component" value="Unassembled WGS sequence"/>
</dbReference>
<dbReference type="InterPro" id="IPR000132">
    <property type="entry name" value="Nitrilase/CN_hydratase_CS"/>
</dbReference>
<accession>A0A8K1FKX6</accession>
<dbReference type="PROSITE" id="PS50263">
    <property type="entry name" value="CN_HYDROLASE"/>
    <property type="match status" value="1"/>
</dbReference>
<evidence type="ECO:0000256" key="1">
    <source>
        <dbReference type="ARBA" id="ARBA00008129"/>
    </source>
</evidence>
<dbReference type="GO" id="GO:0000257">
    <property type="term" value="F:nitrilase activity"/>
    <property type="evidence" value="ECO:0007669"/>
    <property type="project" value="UniProtKB-ARBA"/>
</dbReference>
<dbReference type="Gene3D" id="3.60.110.10">
    <property type="entry name" value="Carbon-nitrogen hydrolase"/>
    <property type="match status" value="1"/>
</dbReference>
<evidence type="ECO:0000313" key="4">
    <source>
        <dbReference type="Proteomes" id="UP000794436"/>
    </source>
</evidence>